<evidence type="ECO:0000313" key="3">
    <source>
        <dbReference type="EMBL" id="MEJ2887305.1"/>
    </source>
</evidence>
<organism evidence="3 4">
    <name type="scientific">Actinomycetospora aeridis</name>
    <dbReference type="NCBI Taxonomy" id="3129231"/>
    <lineage>
        <taxon>Bacteria</taxon>
        <taxon>Bacillati</taxon>
        <taxon>Actinomycetota</taxon>
        <taxon>Actinomycetes</taxon>
        <taxon>Pseudonocardiales</taxon>
        <taxon>Pseudonocardiaceae</taxon>
        <taxon>Actinomycetospora</taxon>
    </lineage>
</organism>
<sequence>MLCPASAEGLTDRVLAVLDAEPGAVHVVRLRGAAVDPPGDVVEADVARESVDELLGSLRALGCADRGGMVLETLDTVVSAAADRAEAAAPGEGVDAVVWDELLGRTGAQARLSVTFVVMLTIACLLGAIGVVTNSPVTVVGAMVLGPEFGPLAALAVAVVRRDGPLARSAALALAAGFAIALVVTALAAAVADGSALIPDDALTNLTGVEFVYQVGPFSLVIALLAGVAGMVALVAGEGSGVLVGVFISVTTVPAAGFAAVAAVLADWPRAAGSLVQLLVNVVGIVLAGVIVLLIVQGSRRRRSHGGTPRARPDGRSVVPDAPPPEVPGG</sequence>
<dbReference type="Pfam" id="PF04087">
    <property type="entry name" value="DUF389"/>
    <property type="match status" value="1"/>
</dbReference>
<comment type="caution">
    <text evidence="3">The sequence shown here is derived from an EMBL/GenBank/DDBJ whole genome shotgun (WGS) entry which is preliminary data.</text>
</comment>
<feature type="transmembrane region" description="Helical" evidence="2">
    <location>
        <begin position="278"/>
        <end position="296"/>
    </location>
</feature>
<feature type="compositionally biased region" description="Pro residues" evidence="1">
    <location>
        <begin position="321"/>
        <end position="330"/>
    </location>
</feature>
<evidence type="ECO:0000256" key="2">
    <source>
        <dbReference type="SAM" id="Phobius"/>
    </source>
</evidence>
<proteinExistence type="predicted"/>
<keyword evidence="2" id="KW-0812">Transmembrane</keyword>
<feature type="transmembrane region" description="Helical" evidence="2">
    <location>
        <begin position="211"/>
        <end position="235"/>
    </location>
</feature>
<dbReference type="EMBL" id="JBBEGL010000003">
    <property type="protein sequence ID" value="MEJ2887305.1"/>
    <property type="molecule type" value="Genomic_DNA"/>
</dbReference>
<feature type="region of interest" description="Disordered" evidence="1">
    <location>
        <begin position="302"/>
        <end position="330"/>
    </location>
</feature>
<feature type="transmembrane region" description="Helical" evidence="2">
    <location>
        <begin position="172"/>
        <end position="191"/>
    </location>
</feature>
<dbReference type="Proteomes" id="UP001370100">
    <property type="component" value="Unassembled WGS sequence"/>
</dbReference>
<feature type="transmembrane region" description="Helical" evidence="2">
    <location>
        <begin position="139"/>
        <end position="160"/>
    </location>
</feature>
<keyword evidence="2" id="KW-1133">Transmembrane helix</keyword>
<evidence type="ECO:0000256" key="1">
    <source>
        <dbReference type="SAM" id="MobiDB-lite"/>
    </source>
</evidence>
<dbReference type="PANTHER" id="PTHR20992:SF9">
    <property type="entry name" value="AT15442P-RELATED"/>
    <property type="match status" value="1"/>
</dbReference>
<dbReference type="PANTHER" id="PTHR20992">
    <property type="entry name" value="AT15442P-RELATED"/>
    <property type="match status" value="1"/>
</dbReference>
<protein>
    <submittedName>
        <fullName evidence="3">DUF389 domain-containing protein</fullName>
    </submittedName>
</protein>
<reference evidence="3 4" key="1">
    <citation type="submission" date="2024-03" db="EMBL/GenBank/DDBJ databases">
        <title>Actinomycetospora sp. OC33-EN06, a novel actinomycete isolated from wild orchid (Aerides multiflora).</title>
        <authorList>
            <person name="Suriyachadkun C."/>
        </authorList>
    </citation>
    <scope>NUCLEOTIDE SEQUENCE [LARGE SCALE GENOMIC DNA]</scope>
    <source>
        <strain evidence="3 4">OC33-EN06</strain>
    </source>
</reference>
<feature type="transmembrane region" description="Helical" evidence="2">
    <location>
        <begin position="112"/>
        <end position="133"/>
    </location>
</feature>
<keyword evidence="4" id="KW-1185">Reference proteome</keyword>
<keyword evidence="2" id="KW-0472">Membrane</keyword>
<name>A0ABU8N4L7_9PSEU</name>
<dbReference type="InterPro" id="IPR005240">
    <property type="entry name" value="DUF389"/>
</dbReference>
<feature type="transmembrane region" description="Helical" evidence="2">
    <location>
        <begin position="242"/>
        <end position="266"/>
    </location>
</feature>
<gene>
    <name evidence="3" type="ORF">WCD41_12675</name>
</gene>
<evidence type="ECO:0000313" key="4">
    <source>
        <dbReference type="Proteomes" id="UP001370100"/>
    </source>
</evidence>
<accession>A0ABU8N4L7</accession>